<dbReference type="PANTHER" id="PTHR37445">
    <property type="entry name" value="PROTEIN CBG24663"/>
    <property type="match status" value="1"/>
</dbReference>
<dbReference type="EMBL" id="AMQM01004409">
    <property type="status" value="NOT_ANNOTATED_CDS"/>
    <property type="molecule type" value="Genomic_DNA"/>
</dbReference>
<reference evidence="2" key="3">
    <citation type="submission" date="2015-06" db="UniProtKB">
        <authorList>
            <consortium name="EnsemblMetazoa"/>
        </authorList>
    </citation>
    <scope>IDENTIFICATION</scope>
</reference>
<evidence type="ECO:0000313" key="3">
    <source>
        <dbReference type="Proteomes" id="UP000015101"/>
    </source>
</evidence>
<reference evidence="1 3" key="2">
    <citation type="journal article" date="2013" name="Nature">
        <title>Insights into bilaterian evolution from three spiralian genomes.</title>
        <authorList>
            <person name="Simakov O."/>
            <person name="Marletaz F."/>
            <person name="Cho S.J."/>
            <person name="Edsinger-Gonzales E."/>
            <person name="Havlak P."/>
            <person name="Hellsten U."/>
            <person name="Kuo D.H."/>
            <person name="Larsson T."/>
            <person name="Lv J."/>
            <person name="Arendt D."/>
            <person name="Savage R."/>
            <person name="Osoegawa K."/>
            <person name="de Jong P."/>
            <person name="Grimwood J."/>
            <person name="Chapman J.A."/>
            <person name="Shapiro H."/>
            <person name="Aerts A."/>
            <person name="Otillar R.P."/>
            <person name="Terry A.Y."/>
            <person name="Boore J.L."/>
            <person name="Grigoriev I.V."/>
            <person name="Lindberg D.R."/>
            <person name="Seaver E.C."/>
            <person name="Weisblat D.A."/>
            <person name="Putnam N.H."/>
            <person name="Rokhsar D.S."/>
        </authorList>
    </citation>
    <scope>NUCLEOTIDE SEQUENCE</scope>
</reference>
<dbReference type="HOGENOM" id="CLU_150249_0_0_1"/>
<sequence length="148" mass="17286">MDRYNIKEREQNLVHFRLAEGDDDKEHVMRIFNHLTRSEVAEKAVVKVTRLGEKIKLNRPLLISLDGVESKNFIMDNVSRMKSLDDVLKGVWLSHDLSNDQRDELKKLINDAKMQESVGGDFLFRVRGPPGRGKIVKFWRDQKLKEKV</sequence>
<reference evidence="3" key="1">
    <citation type="submission" date="2012-12" db="EMBL/GenBank/DDBJ databases">
        <authorList>
            <person name="Hellsten U."/>
            <person name="Grimwood J."/>
            <person name="Chapman J.A."/>
            <person name="Shapiro H."/>
            <person name="Aerts A."/>
            <person name="Otillar R.P."/>
            <person name="Terry A.Y."/>
            <person name="Boore J.L."/>
            <person name="Simakov O."/>
            <person name="Marletaz F."/>
            <person name="Cho S.-J."/>
            <person name="Edsinger-Gonzales E."/>
            <person name="Havlak P."/>
            <person name="Kuo D.-H."/>
            <person name="Larsson T."/>
            <person name="Lv J."/>
            <person name="Arendt D."/>
            <person name="Savage R."/>
            <person name="Osoegawa K."/>
            <person name="de Jong P."/>
            <person name="Lindberg D.R."/>
            <person name="Seaver E.C."/>
            <person name="Weisblat D.A."/>
            <person name="Putnam N.H."/>
            <person name="Grigoriev I.V."/>
            <person name="Rokhsar D.S."/>
        </authorList>
    </citation>
    <scope>NUCLEOTIDE SEQUENCE</scope>
</reference>
<organism evidence="2 3">
    <name type="scientific">Helobdella robusta</name>
    <name type="common">Californian leech</name>
    <dbReference type="NCBI Taxonomy" id="6412"/>
    <lineage>
        <taxon>Eukaryota</taxon>
        <taxon>Metazoa</taxon>
        <taxon>Spiralia</taxon>
        <taxon>Lophotrochozoa</taxon>
        <taxon>Annelida</taxon>
        <taxon>Clitellata</taxon>
        <taxon>Hirudinea</taxon>
        <taxon>Rhynchobdellida</taxon>
        <taxon>Glossiphoniidae</taxon>
        <taxon>Helobdella</taxon>
    </lineage>
</organism>
<dbReference type="EMBL" id="KB096551">
    <property type="protein sequence ID" value="ESO03904.1"/>
    <property type="molecule type" value="Genomic_DNA"/>
</dbReference>
<dbReference type="EnsemblMetazoa" id="HelroT172932">
    <property type="protein sequence ID" value="HelroP172932"/>
    <property type="gene ID" value="HelroG172932"/>
</dbReference>
<dbReference type="RefSeq" id="XP_009017840.1">
    <property type="nucleotide sequence ID" value="XM_009019592.1"/>
</dbReference>
<name>T1F656_HELRO</name>
<dbReference type="OrthoDB" id="6048664at2759"/>
<proteinExistence type="predicted"/>
<dbReference type="GeneID" id="20204305"/>
<dbReference type="AlphaFoldDB" id="T1F656"/>
<evidence type="ECO:0000313" key="2">
    <source>
        <dbReference type="EnsemblMetazoa" id="HelroP172932"/>
    </source>
</evidence>
<accession>T1F656</accession>
<keyword evidence="3" id="KW-1185">Reference proteome</keyword>
<dbReference type="InParanoid" id="T1F656"/>
<dbReference type="Proteomes" id="UP000015101">
    <property type="component" value="Unassembled WGS sequence"/>
</dbReference>
<protein>
    <submittedName>
        <fullName evidence="1 2">Uncharacterized protein</fullName>
    </submittedName>
</protein>
<evidence type="ECO:0000313" key="1">
    <source>
        <dbReference type="EMBL" id="ESO03904.1"/>
    </source>
</evidence>
<dbReference type="KEGG" id="hro:HELRODRAFT_172932"/>
<dbReference type="CTD" id="20204305"/>
<dbReference type="PANTHER" id="PTHR37445:SF3">
    <property type="entry name" value="ZINC FINGER PHD-TYPE DOMAIN-CONTAINING PROTEIN"/>
    <property type="match status" value="1"/>
</dbReference>
<gene>
    <name evidence="2" type="primary">20204305</name>
    <name evidence="1" type="ORF">HELRODRAFT_172932</name>
</gene>